<dbReference type="AlphaFoldDB" id="X1SP93"/>
<accession>X1SP93</accession>
<evidence type="ECO:0000313" key="1">
    <source>
        <dbReference type="EMBL" id="GAI69629.1"/>
    </source>
</evidence>
<proteinExistence type="predicted"/>
<comment type="caution">
    <text evidence="1">The sequence shown here is derived from an EMBL/GenBank/DDBJ whole genome shotgun (WGS) entry which is preliminary data.</text>
</comment>
<reference evidence="1" key="1">
    <citation type="journal article" date="2014" name="Front. Microbiol.">
        <title>High frequency of phylogenetically diverse reductive dehalogenase-homologous genes in deep subseafloor sedimentary metagenomes.</title>
        <authorList>
            <person name="Kawai M."/>
            <person name="Futagami T."/>
            <person name="Toyoda A."/>
            <person name="Takaki Y."/>
            <person name="Nishi S."/>
            <person name="Hori S."/>
            <person name="Arai W."/>
            <person name="Tsubouchi T."/>
            <person name="Morono Y."/>
            <person name="Uchiyama I."/>
            <person name="Ito T."/>
            <person name="Fujiyama A."/>
            <person name="Inagaki F."/>
            <person name="Takami H."/>
        </authorList>
    </citation>
    <scope>NUCLEOTIDE SEQUENCE</scope>
    <source>
        <strain evidence="1">Expedition CK06-06</strain>
    </source>
</reference>
<protein>
    <submittedName>
        <fullName evidence="1">Uncharacterized protein</fullName>
    </submittedName>
</protein>
<gene>
    <name evidence="1" type="ORF">S12H4_03004</name>
</gene>
<sequence length="436" mass="49253">MTALLSAFVAAFWGIVARFSAMFVRIMWKIITFFVSVVTTQAFHAFLQNNPDEAAKLWEKITTTFFEADPVWLEAVGKYMRSLTGFEVDVSDITTGLFTSGEALGEAFLYPMLNLILPGGFTEAEGGRPQEAKLRPEDGLEGAERFLGTNLRFQMQAWWLHVLGDMQSFGMFKSLKDLPNAISWSYGLGWLSWLVMGVPFRMGISEPLEKYFNLIYRPTELTRKMLIDAMMANFIDWDDGVDKLREMGYDEETIVTILRMEADTTSAAEMRKFVQYGLVTNENLTEWFRRRGHPETESAWLAKFLEDEGSQSIRERVAQEALNNYQDEIFTWAQTEPYLTAAHYTSQDVEPPGLHLKAEVGAQKALCSLQAVFGSELGFLGSASLGLSKAPGQYQVQHRVEKRLPQCFARGEEAGSDVRNVYLKAGERPHVLADSL</sequence>
<name>X1SP93_9ZZZZ</name>
<dbReference type="EMBL" id="BARW01000801">
    <property type="protein sequence ID" value="GAI69629.1"/>
    <property type="molecule type" value="Genomic_DNA"/>
</dbReference>
<organism evidence="1">
    <name type="scientific">marine sediment metagenome</name>
    <dbReference type="NCBI Taxonomy" id="412755"/>
    <lineage>
        <taxon>unclassified sequences</taxon>
        <taxon>metagenomes</taxon>
        <taxon>ecological metagenomes</taxon>
    </lineage>
</organism>